<keyword evidence="13" id="KW-1185">Reference proteome</keyword>
<keyword evidence="10 11" id="KW-0472">Membrane</keyword>
<evidence type="ECO:0000256" key="7">
    <source>
        <dbReference type="ARBA" id="ARBA00022946"/>
    </source>
</evidence>
<dbReference type="GO" id="GO:0006123">
    <property type="term" value="P:mitochondrial electron transport, cytochrome c to oxygen"/>
    <property type="evidence" value="ECO:0007669"/>
    <property type="project" value="InterPro"/>
</dbReference>
<reference evidence="12" key="2">
    <citation type="submission" date="2025-09" db="UniProtKB">
        <authorList>
            <consortium name="Ensembl"/>
        </authorList>
    </citation>
    <scope>IDENTIFICATION</scope>
</reference>
<evidence type="ECO:0000256" key="11">
    <source>
        <dbReference type="SAM" id="Phobius"/>
    </source>
</evidence>
<evidence type="ECO:0000313" key="13">
    <source>
        <dbReference type="Proteomes" id="UP000694417"/>
    </source>
</evidence>
<dbReference type="Ensembl" id="ENSUPAT00010032598.1">
    <property type="protein sequence ID" value="ENSUPAP00010028636.1"/>
    <property type="gene ID" value="ENSUPAG00010022609.1"/>
</dbReference>
<protein>
    <submittedName>
        <fullName evidence="12">Uncharacterized protein</fullName>
    </submittedName>
</protein>
<dbReference type="GO" id="GO:0005743">
    <property type="term" value="C:mitochondrial inner membrane"/>
    <property type="evidence" value="ECO:0007669"/>
    <property type="project" value="UniProtKB-SubCell"/>
</dbReference>
<evidence type="ECO:0000313" key="12">
    <source>
        <dbReference type="Ensembl" id="ENSUPAP00010028636.1"/>
    </source>
</evidence>
<name>A0A8D2IBL1_UROPR</name>
<evidence type="ECO:0000256" key="5">
    <source>
        <dbReference type="ARBA" id="ARBA00022692"/>
    </source>
</evidence>
<dbReference type="Proteomes" id="UP000694417">
    <property type="component" value="Unplaced"/>
</dbReference>
<organism evidence="12 13">
    <name type="scientific">Urocitellus parryii</name>
    <name type="common">Arctic ground squirrel</name>
    <name type="synonym">Spermophilus parryii</name>
    <dbReference type="NCBI Taxonomy" id="9999"/>
    <lineage>
        <taxon>Eukaryota</taxon>
        <taxon>Metazoa</taxon>
        <taxon>Chordata</taxon>
        <taxon>Craniata</taxon>
        <taxon>Vertebrata</taxon>
        <taxon>Euteleostomi</taxon>
        <taxon>Mammalia</taxon>
        <taxon>Eutheria</taxon>
        <taxon>Euarchontoglires</taxon>
        <taxon>Glires</taxon>
        <taxon>Rodentia</taxon>
        <taxon>Sciuromorpha</taxon>
        <taxon>Sciuridae</taxon>
        <taxon>Xerinae</taxon>
        <taxon>Marmotini</taxon>
        <taxon>Urocitellus</taxon>
    </lineage>
</organism>
<evidence type="ECO:0000256" key="3">
    <source>
        <dbReference type="ARBA" id="ARBA00010117"/>
    </source>
</evidence>
<proteinExistence type="inferred from homology"/>
<evidence type="ECO:0000256" key="1">
    <source>
        <dbReference type="ARBA" id="ARBA00004434"/>
    </source>
</evidence>
<dbReference type="AlphaFoldDB" id="A0A8D2IBL1"/>
<keyword evidence="6" id="KW-0999">Mitochondrion inner membrane</keyword>
<comment type="pathway">
    <text evidence="2">Energy metabolism; oxidative phosphorylation.</text>
</comment>
<dbReference type="InterPro" id="IPR036548">
    <property type="entry name" value="Cyt_c_oxidase_su8_sf"/>
</dbReference>
<keyword evidence="8 11" id="KW-1133">Transmembrane helix</keyword>
<dbReference type="UniPathway" id="UPA00705"/>
<evidence type="ECO:0000256" key="4">
    <source>
        <dbReference type="ARBA" id="ARBA00011485"/>
    </source>
</evidence>
<evidence type="ECO:0000256" key="9">
    <source>
        <dbReference type="ARBA" id="ARBA00023128"/>
    </source>
</evidence>
<keyword evidence="7" id="KW-0809">Transit peptide</keyword>
<reference evidence="12" key="1">
    <citation type="submission" date="2025-08" db="UniProtKB">
        <authorList>
            <consortium name="Ensembl"/>
        </authorList>
    </citation>
    <scope>IDENTIFICATION</scope>
</reference>
<keyword evidence="5 11" id="KW-0812">Transmembrane</keyword>
<dbReference type="Pfam" id="PF02285">
    <property type="entry name" value="COX8"/>
    <property type="match status" value="1"/>
</dbReference>
<evidence type="ECO:0000256" key="10">
    <source>
        <dbReference type="ARBA" id="ARBA00023136"/>
    </source>
</evidence>
<keyword evidence="9" id="KW-0496">Mitochondrion</keyword>
<evidence type="ECO:0000256" key="2">
    <source>
        <dbReference type="ARBA" id="ARBA00004673"/>
    </source>
</evidence>
<evidence type="ECO:0000256" key="8">
    <source>
        <dbReference type="ARBA" id="ARBA00022989"/>
    </source>
</evidence>
<dbReference type="InterPro" id="IPR003205">
    <property type="entry name" value="Cyt_c_oxidase_su8"/>
</dbReference>
<comment type="subcellular location">
    <subcellularLocation>
        <location evidence="1">Mitochondrion inner membrane</location>
        <topology evidence="1">Single-pass membrane protein</topology>
    </subcellularLocation>
</comment>
<accession>A0A8D2IBL1</accession>
<evidence type="ECO:0000256" key="6">
    <source>
        <dbReference type="ARBA" id="ARBA00022792"/>
    </source>
</evidence>
<comment type="similarity">
    <text evidence="3">Belongs to the cytochrome c oxidase VIII family.</text>
</comment>
<feature type="transmembrane region" description="Helical" evidence="11">
    <location>
        <begin position="45"/>
        <end position="64"/>
    </location>
</feature>
<comment type="subunit">
    <text evidence="4">Component of the cytochrome c oxidase (complex IV, CIV), a multisubunit enzyme composed of 14 subunits. The complex is composed of a catalytic core of 3 subunits MT-CO1, MT-CO2 and MT-CO3, encoded in the mitochondrial DNA, and 11 supernumerary subunits COX4I, COX5A, COX5B, COX6A, COX6B, COX6C, COX7A, COX7B, COX7C, COX8 and NDUFA4, which are encoded in the nuclear genome. The complex exists as a monomer or a dimer and forms supercomplexes (SCs) in the inner mitochondrial membrane with NADH-ubiquinone oxidoreductase (complex I, CI) and ubiquinol-cytochrome c oxidoreductase (cytochrome b-c1 complex, complex III, CIII), resulting in different assemblies (supercomplex SCI(1)III(2)IV(1) and megacomplex MCI(2)III(2)IV(2)).</text>
</comment>
<dbReference type="GO" id="GO:0045277">
    <property type="term" value="C:respiratory chain complex IV"/>
    <property type="evidence" value="ECO:0007669"/>
    <property type="project" value="InterPro"/>
</dbReference>
<dbReference type="Gene3D" id="4.10.81.10">
    <property type="entry name" value="Cytochrome c oxidase, subunit 8"/>
    <property type="match status" value="1"/>
</dbReference>
<sequence length="68" mass="7343">MSVLTPLLLRGLTGRPSGSSCHTPRSIPSHHEQLRTTDVATGPTSCFLCVLLLASGVLSHLEIYKKQE</sequence>